<dbReference type="SUPFAM" id="SSF52172">
    <property type="entry name" value="CheY-like"/>
    <property type="match status" value="1"/>
</dbReference>
<evidence type="ECO:0000313" key="3">
    <source>
        <dbReference type="Proteomes" id="UP000001890"/>
    </source>
</evidence>
<dbReference type="SMART" id="SM00052">
    <property type="entry name" value="EAL"/>
    <property type="match status" value="1"/>
</dbReference>
<dbReference type="KEGG" id="xal:XALC_1302"/>
<dbReference type="Gene3D" id="3.20.20.450">
    <property type="entry name" value="EAL domain"/>
    <property type="match status" value="1"/>
</dbReference>
<dbReference type="Proteomes" id="UP000001890">
    <property type="component" value="Chromosome"/>
</dbReference>
<feature type="domain" description="EAL" evidence="1">
    <location>
        <begin position="153"/>
        <end position="406"/>
    </location>
</feature>
<dbReference type="GO" id="GO:0071111">
    <property type="term" value="F:cyclic-guanylate-specific phosphodiesterase activity"/>
    <property type="evidence" value="ECO:0007669"/>
    <property type="project" value="InterPro"/>
</dbReference>
<organism evidence="2 3">
    <name type="scientific">Xanthomonas albilineans (strain GPE PC73 / CFBP 7063)</name>
    <dbReference type="NCBI Taxonomy" id="380358"/>
    <lineage>
        <taxon>Bacteria</taxon>
        <taxon>Pseudomonadati</taxon>
        <taxon>Pseudomonadota</taxon>
        <taxon>Gammaproteobacteria</taxon>
        <taxon>Lysobacterales</taxon>
        <taxon>Lysobacteraceae</taxon>
        <taxon>Xanthomonas</taxon>
    </lineage>
</organism>
<dbReference type="EMBL" id="FP565176">
    <property type="protein sequence ID" value="CBA15809.1"/>
    <property type="molecule type" value="Genomic_DNA"/>
</dbReference>
<protein>
    <submittedName>
        <fullName evidence="2">Putative two-component system response regulator protein</fullName>
    </submittedName>
</protein>
<dbReference type="PATRIC" id="fig|29447.3.peg.1292"/>
<dbReference type="PANTHER" id="PTHR33121:SF70">
    <property type="entry name" value="SIGNALING PROTEIN YKOW"/>
    <property type="match status" value="1"/>
</dbReference>
<dbReference type="PANTHER" id="PTHR33121">
    <property type="entry name" value="CYCLIC DI-GMP PHOSPHODIESTERASE PDEF"/>
    <property type="match status" value="1"/>
</dbReference>
<dbReference type="RefSeq" id="WP_012915813.1">
    <property type="nucleotide sequence ID" value="NC_013722.1"/>
</dbReference>
<reference evidence="2 3" key="1">
    <citation type="journal article" date="2009" name="BMC Genomics">
        <title>The complete genome sequence of Xanthomonas albilineans provides new insights into the reductive genome evolution of the xylem-limited Xanthomonadaceae.</title>
        <authorList>
            <person name="Pieretti I."/>
            <person name="Royer M."/>
            <person name="Barbe V."/>
            <person name="Carrere S."/>
            <person name="Koebnik R."/>
            <person name="Cociancich S."/>
            <person name="Couloux A."/>
            <person name="Darrasse A."/>
            <person name="Gouzy J."/>
            <person name="Jacques M.A."/>
            <person name="Lauber E."/>
            <person name="Manceau C."/>
            <person name="Mangenot S."/>
            <person name="Poussier S."/>
            <person name="Segurens B."/>
            <person name="Szurek B."/>
            <person name="Verdier V."/>
            <person name="Arlat M."/>
            <person name="Rott P."/>
        </authorList>
    </citation>
    <scope>NUCLEOTIDE SEQUENCE [LARGE SCALE GENOMIC DNA]</scope>
    <source>
        <strain evidence="3">GPE PC73 / CFBP 7063</strain>
    </source>
</reference>
<dbReference type="InterPro" id="IPR035919">
    <property type="entry name" value="EAL_sf"/>
</dbReference>
<dbReference type="CDD" id="cd01948">
    <property type="entry name" value="EAL"/>
    <property type="match status" value="1"/>
</dbReference>
<evidence type="ECO:0000259" key="1">
    <source>
        <dbReference type="PROSITE" id="PS50883"/>
    </source>
</evidence>
<dbReference type="GeneID" id="57876611"/>
<name>D2UA58_XANAP</name>
<dbReference type="InterPro" id="IPR001633">
    <property type="entry name" value="EAL_dom"/>
</dbReference>
<dbReference type="Pfam" id="PF00563">
    <property type="entry name" value="EAL"/>
    <property type="match status" value="1"/>
</dbReference>
<dbReference type="AlphaFoldDB" id="D2UA58"/>
<dbReference type="InterPro" id="IPR050706">
    <property type="entry name" value="Cyclic-di-GMP_PDE-like"/>
</dbReference>
<dbReference type="STRING" id="380358.XALC_1302"/>
<dbReference type="SUPFAM" id="SSF141868">
    <property type="entry name" value="EAL domain-like"/>
    <property type="match status" value="1"/>
</dbReference>
<gene>
    <name evidence="2" type="ordered locus">XALc_1302</name>
</gene>
<dbReference type="InterPro" id="IPR011006">
    <property type="entry name" value="CheY-like_superfamily"/>
</dbReference>
<dbReference type="PROSITE" id="PS50883">
    <property type="entry name" value="EAL"/>
    <property type="match status" value="1"/>
</dbReference>
<accession>D2UA58</accession>
<keyword evidence="3" id="KW-1185">Reference proteome</keyword>
<evidence type="ECO:0000313" key="2">
    <source>
        <dbReference type="EMBL" id="CBA15809.1"/>
    </source>
</evidence>
<dbReference type="OrthoDB" id="9813903at2"/>
<proteinExistence type="predicted"/>
<sequence>MNSTAHIPFISIKNAIVAYENELQGSYVSKLLQRLGATHIYSATDSGALFEQIRTTSFDLLVASARLPGASILQLVDALTQIRYSGHLIVSGLTDMRIQSAIYEYARQRDSRAMQVIFAGEPLRLFDFTDMLYRAATPITADANGQVIEDPAALIGANEVFRAYRAGEIAAFFQPNYCLTTGTMVGAEALVRWHHPTLGVMSPDRFLTTLEECNLGWELIDQFIDTVASVSQSLTGTPPLKLSINISARDIVSATWADNVVQRLKHSGGSSSQFAIEVTESGSTSNNNTIIAGAVAHWRLNGIDCVIDDFGTGAFSLNRLCTAPFNLLKIDRRMVWRSRLTRHVFDMLETMVQLAHGLGMRVVAAGIETEEDLMRMRSIKCDIGQGYYFSRPLPIAQFQDLANSQQNIFGQRTSNAH</sequence>
<dbReference type="eggNOG" id="COG2200">
    <property type="taxonomic scope" value="Bacteria"/>
</dbReference>